<feature type="binding site" evidence="17">
    <location>
        <position position="346"/>
    </location>
    <ligand>
        <name>UDP-N-acetyl-alpha-D-glucosamine</name>
        <dbReference type="ChEBI" id="CHEBI:57705"/>
    </ligand>
</feature>
<dbReference type="CDD" id="cd02540">
    <property type="entry name" value="GT2_GlmU_N_bac"/>
    <property type="match status" value="1"/>
</dbReference>
<dbReference type="GO" id="GO:0003977">
    <property type="term" value="F:UDP-N-acetylglucosamine diphosphorylase activity"/>
    <property type="evidence" value="ECO:0007669"/>
    <property type="project" value="UniProtKB-UniRule"/>
</dbReference>
<dbReference type="InterPro" id="IPR029044">
    <property type="entry name" value="Nucleotide-diphossugar_trans"/>
</dbReference>
<name>A0A411YIT5_9ACTN</name>
<keyword evidence="12 17" id="KW-0012">Acyltransferase</keyword>
<dbReference type="InterPro" id="IPR025877">
    <property type="entry name" value="MobA-like_NTP_Trfase"/>
</dbReference>
<feature type="binding site" evidence="17">
    <location>
        <begin position="96"/>
        <end position="97"/>
    </location>
    <ligand>
        <name>UDP-N-acetyl-alpha-D-glucosamine</name>
        <dbReference type="ChEBI" id="CHEBI:57705"/>
    </ligand>
</feature>
<comment type="caution">
    <text evidence="17">Lacks conserved residue(s) required for the propagation of feature annotation.</text>
</comment>
<dbReference type="GO" id="GO:0000902">
    <property type="term" value="P:cell morphogenesis"/>
    <property type="evidence" value="ECO:0007669"/>
    <property type="project" value="UniProtKB-UniRule"/>
</dbReference>
<reference evidence="20 21" key="1">
    <citation type="submission" date="2019-01" db="EMBL/GenBank/DDBJ databases">
        <title>Egibacter rhizosphaerae EGI 80759T.</title>
        <authorList>
            <person name="Chen D.-D."/>
            <person name="Tian Y."/>
            <person name="Jiao J.-Y."/>
            <person name="Zhang X.-T."/>
            <person name="Zhang Y.-G."/>
            <person name="Zhang Y."/>
            <person name="Xiao M."/>
            <person name="Shu W.-S."/>
            <person name="Li W.-J."/>
        </authorList>
    </citation>
    <scope>NUCLEOTIDE SEQUENCE [LARGE SCALE GENOMIC DNA]</scope>
    <source>
        <strain evidence="20 21">EGI 80759</strain>
    </source>
</reference>
<keyword evidence="10 17" id="KW-0573">Peptidoglycan synthesis</keyword>
<dbReference type="GO" id="GO:0000287">
    <property type="term" value="F:magnesium ion binding"/>
    <property type="evidence" value="ECO:0007669"/>
    <property type="project" value="UniProtKB-UniRule"/>
</dbReference>
<evidence type="ECO:0000256" key="17">
    <source>
        <dbReference type="HAMAP-Rule" id="MF_01631"/>
    </source>
</evidence>
<evidence type="ECO:0000313" key="21">
    <source>
        <dbReference type="Proteomes" id="UP000291469"/>
    </source>
</evidence>
<dbReference type="GO" id="GO:0071555">
    <property type="term" value="P:cell wall organization"/>
    <property type="evidence" value="ECO:0007669"/>
    <property type="project" value="UniProtKB-KW"/>
</dbReference>
<feature type="binding site" evidence="17">
    <location>
        <position position="436"/>
    </location>
    <ligand>
        <name>acetyl-CoA</name>
        <dbReference type="ChEBI" id="CHEBI:57288"/>
    </ligand>
</feature>
<evidence type="ECO:0000256" key="13">
    <source>
        <dbReference type="ARBA" id="ARBA00023316"/>
    </source>
</evidence>
<feature type="binding site" evidence="17">
    <location>
        <position position="241"/>
    </location>
    <ligand>
        <name>Mg(2+)</name>
        <dbReference type="ChEBI" id="CHEBI:18420"/>
    </ligand>
</feature>
<evidence type="ECO:0000256" key="10">
    <source>
        <dbReference type="ARBA" id="ARBA00022984"/>
    </source>
</evidence>
<feature type="domain" description="MobA-like NTP transferase" evidence="19">
    <location>
        <begin position="20"/>
        <end position="185"/>
    </location>
</feature>
<organism evidence="20 21">
    <name type="scientific">Egibacter rhizosphaerae</name>
    <dbReference type="NCBI Taxonomy" id="1670831"/>
    <lineage>
        <taxon>Bacteria</taxon>
        <taxon>Bacillati</taxon>
        <taxon>Actinomycetota</taxon>
        <taxon>Nitriliruptoria</taxon>
        <taxon>Egibacterales</taxon>
        <taxon>Egibacteraceae</taxon>
        <taxon>Egibacter</taxon>
    </lineage>
</organism>
<evidence type="ECO:0000256" key="6">
    <source>
        <dbReference type="ARBA" id="ARBA00022723"/>
    </source>
</evidence>
<comment type="subunit">
    <text evidence="17">Homotrimer.</text>
</comment>
<evidence type="ECO:0000256" key="11">
    <source>
        <dbReference type="ARBA" id="ARBA00023268"/>
    </source>
</evidence>
<dbReference type="AlphaFoldDB" id="A0A411YIT5"/>
<keyword evidence="21" id="KW-1185">Reference proteome</keyword>
<dbReference type="Gene3D" id="3.90.550.10">
    <property type="entry name" value="Spore Coat Polysaccharide Biosynthesis Protein SpsA, Chain A"/>
    <property type="match status" value="1"/>
</dbReference>
<feature type="binding site" evidence="17">
    <location>
        <position position="91"/>
    </location>
    <ligand>
        <name>UDP-N-acetyl-alpha-D-glucosamine</name>
        <dbReference type="ChEBI" id="CHEBI:57705"/>
    </ligand>
</feature>
<dbReference type="InterPro" id="IPR005882">
    <property type="entry name" value="Bifunctional_GlmU"/>
</dbReference>
<feature type="binding site" evidence="17">
    <location>
        <position position="418"/>
    </location>
    <ligand>
        <name>acetyl-CoA</name>
        <dbReference type="ChEBI" id="CHEBI:57288"/>
    </ligand>
</feature>
<dbReference type="GO" id="GO:0019134">
    <property type="term" value="F:glucosamine-1-phosphate N-acetyltransferase activity"/>
    <property type="evidence" value="ECO:0007669"/>
    <property type="project" value="UniProtKB-UniRule"/>
</dbReference>
<keyword evidence="3 17" id="KW-0963">Cytoplasm</keyword>
<dbReference type="GO" id="GO:0009252">
    <property type="term" value="P:peptidoglycan biosynthetic process"/>
    <property type="evidence" value="ECO:0007669"/>
    <property type="project" value="UniProtKB-UniRule"/>
</dbReference>
<comment type="subcellular location">
    <subcellularLocation>
        <location evidence="17">Cytoplasm</location>
    </subcellularLocation>
</comment>
<dbReference type="InterPro" id="IPR011004">
    <property type="entry name" value="Trimer_LpxA-like_sf"/>
</dbReference>
<feature type="binding site" evidence="17">
    <location>
        <position position="156"/>
    </location>
    <ligand>
        <name>UDP-N-acetyl-alpha-D-glucosamine</name>
        <dbReference type="ChEBI" id="CHEBI:57705"/>
    </ligand>
</feature>
<comment type="pathway">
    <text evidence="17">Nucleotide-sugar biosynthesis; UDP-N-acetyl-alpha-D-glucosamine biosynthesis; N-acetyl-alpha-D-glucosamine 1-phosphate from alpha-D-glucosamine 6-phosphate (route II): step 2/2.</text>
</comment>
<sequence length="500" mass="52111">MSEHAAAERTAPDDAGRRGAVVLAAGKGTRFRSERAKVLHRVAGRTMLRWVLEALRPLGLDRVVVVVGHQADEVRAEAEASGLPGLVTVLQSEQRGTGHAVRCAVDDGALEGIDRVIVLPGDVPLLSARTLEPVLDAGDPAATVLTFDAADPAGYGRVLRDADGRVTRIVEHGDATDDERLVTEVNTAIYAFDARRLASELAALSSANAQGEEYLTDVIAPLVPHGVGAALAPEDEVAGINDRVQLADAGAVLRRRILERVMREGATVVDPQTTYVEADVTVGRDALLRPGTHLEGATRIADGAEVGPDTRLVDTRVEEGAVVAYSVASGANIGPGASVGPYAHLRSGTRLAAGAKVGEFVGTKSSVIGARSKVPHLAYIGDAEIGEDVNIGAATVTVNYDGFEKNRTVIGDRARVGSDTMLVAPVRIGVEAYTGAGSVITTDVPDGALGVERTEQRIIDGFAERKRAKHDRRQATAGGTSHGAGHRDGQDGSAPEEGPA</sequence>
<evidence type="ECO:0000256" key="3">
    <source>
        <dbReference type="ARBA" id="ARBA00022490"/>
    </source>
</evidence>
<dbReference type="NCBIfam" id="TIGR01173">
    <property type="entry name" value="glmU"/>
    <property type="match status" value="1"/>
</dbReference>
<comment type="similarity">
    <text evidence="1 17">In the C-terminal section; belongs to the transferase hexapeptide repeat family.</text>
</comment>
<comment type="similarity">
    <text evidence="2 17">In the N-terminal section; belongs to the N-acetylglucosamine-1-phosphate uridyltransferase family.</text>
</comment>
<feature type="binding site" evidence="17">
    <location>
        <position position="241"/>
    </location>
    <ligand>
        <name>UDP-N-acetyl-alpha-D-glucosamine</name>
        <dbReference type="ChEBI" id="CHEBI:57705"/>
    </ligand>
</feature>
<evidence type="ECO:0000256" key="15">
    <source>
        <dbReference type="ARBA" id="ARBA00048493"/>
    </source>
</evidence>
<feature type="binding site" evidence="17">
    <location>
        <begin position="399"/>
        <end position="400"/>
    </location>
    <ligand>
        <name>acetyl-CoA</name>
        <dbReference type="ChEBI" id="CHEBI:57288"/>
    </ligand>
</feature>
<dbReference type="Pfam" id="PF12804">
    <property type="entry name" value="NTP_transf_3"/>
    <property type="match status" value="1"/>
</dbReference>
<dbReference type="GO" id="GO:0016020">
    <property type="term" value="C:membrane"/>
    <property type="evidence" value="ECO:0007669"/>
    <property type="project" value="GOC"/>
</dbReference>
<keyword evidence="9 17" id="KW-0133">Cell shape</keyword>
<dbReference type="CDD" id="cd03353">
    <property type="entry name" value="LbH_GlmU_C"/>
    <property type="match status" value="1"/>
</dbReference>
<comment type="pathway">
    <text evidence="17">Nucleotide-sugar biosynthesis; UDP-N-acetyl-alpha-D-glucosamine biosynthesis; UDP-N-acetyl-alpha-D-glucosamine from N-acetyl-alpha-D-glucosamine 1-phosphate: step 1/1.</text>
</comment>
<dbReference type="Gene3D" id="2.160.10.10">
    <property type="entry name" value="Hexapeptide repeat proteins"/>
    <property type="match status" value="1"/>
</dbReference>
<dbReference type="InterPro" id="IPR050065">
    <property type="entry name" value="GlmU-like"/>
</dbReference>
<dbReference type="EC" id="2.7.7.23" evidence="17"/>
<feature type="region of interest" description="N-acetyltransferase" evidence="17">
    <location>
        <begin position="265"/>
        <end position="500"/>
    </location>
</feature>
<evidence type="ECO:0000256" key="14">
    <source>
        <dbReference type="ARBA" id="ARBA00048247"/>
    </source>
</evidence>
<comment type="pathway">
    <text evidence="17">Bacterial outer membrane biogenesis; LPS lipid A biosynthesis.</text>
</comment>
<feature type="binding site" evidence="17">
    <location>
        <position position="379"/>
    </location>
    <ligand>
        <name>UDP-N-acetyl-alpha-D-glucosamine</name>
        <dbReference type="ChEBI" id="CHEBI:57705"/>
    </ligand>
</feature>
<comment type="catalytic activity">
    <reaction evidence="15 17">
        <text>N-acetyl-alpha-D-glucosamine 1-phosphate + UTP + H(+) = UDP-N-acetyl-alpha-D-glucosamine + diphosphate</text>
        <dbReference type="Rhea" id="RHEA:13509"/>
        <dbReference type="ChEBI" id="CHEBI:15378"/>
        <dbReference type="ChEBI" id="CHEBI:33019"/>
        <dbReference type="ChEBI" id="CHEBI:46398"/>
        <dbReference type="ChEBI" id="CHEBI:57705"/>
        <dbReference type="ChEBI" id="CHEBI:57776"/>
        <dbReference type="EC" id="2.7.7.23"/>
    </reaction>
</comment>
<feature type="binding site" evidence="17">
    <location>
        <position position="122"/>
    </location>
    <ligand>
        <name>Mg(2+)</name>
        <dbReference type="ChEBI" id="CHEBI:18420"/>
    </ligand>
</feature>
<feature type="binding site" evidence="17">
    <location>
        <position position="186"/>
    </location>
    <ligand>
        <name>UDP-N-acetyl-alpha-D-glucosamine</name>
        <dbReference type="ChEBI" id="CHEBI:57705"/>
    </ligand>
</feature>
<feature type="region of interest" description="Linker" evidence="17">
    <location>
        <begin position="244"/>
        <end position="264"/>
    </location>
</feature>
<comment type="function">
    <text evidence="16 17">Catalyzes the last two sequential reactions in the de novo biosynthetic pathway for UDP-N-acetylglucosamine (UDP-GlcNAc). The C-terminal domain catalyzes the transfer of acetyl group from acetyl coenzyme A to glucosamine-1-phosphate (GlcN-1-P) to produce N-acetylglucosamine-1-phosphate (GlcNAc-1-P), which is converted into UDP-GlcNAc by the transfer of uridine 5-monophosphate (from uridine 5-triphosphate), a reaction catalyzed by the N-terminal domain.</text>
</comment>
<feature type="binding site" evidence="17">
    <location>
        <position position="393"/>
    </location>
    <ligand>
        <name>acetyl-CoA</name>
        <dbReference type="ChEBI" id="CHEBI:57288"/>
    </ligand>
</feature>
<dbReference type="GO" id="GO:0009245">
    <property type="term" value="P:lipid A biosynthetic process"/>
    <property type="evidence" value="ECO:0007669"/>
    <property type="project" value="UniProtKB-UniRule"/>
</dbReference>
<accession>A0A411YIT5</accession>
<dbReference type="SUPFAM" id="SSF53448">
    <property type="entry name" value="Nucleotide-diphospho-sugar transferases"/>
    <property type="match status" value="1"/>
</dbReference>
<evidence type="ECO:0000313" key="20">
    <source>
        <dbReference type="EMBL" id="QBI21107.1"/>
    </source>
</evidence>
<evidence type="ECO:0000256" key="12">
    <source>
        <dbReference type="ARBA" id="ARBA00023315"/>
    </source>
</evidence>
<comment type="cofactor">
    <cofactor evidence="17">
        <name>Mg(2+)</name>
        <dbReference type="ChEBI" id="CHEBI:18420"/>
    </cofactor>
    <text evidence="17">Binds 1 Mg(2+) ion per subunit.</text>
</comment>
<dbReference type="PANTHER" id="PTHR43584:SF3">
    <property type="entry name" value="BIFUNCTIONAL PROTEIN GLMU"/>
    <property type="match status" value="1"/>
</dbReference>
<feature type="binding site" evidence="17">
    <location>
        <position position="37"/>
    </location>
    <ligand>
        <name>UDP-N-acetyl-alpha-D-glucosamine</name>
        <dbReference type="ChEBI" id="CHEBI:57705"/>
    </ligand>
</feature>
<dbReference type="KEGG" id="erz:ER308_17035"/>
<protein>
    <recommendedName>
        <fullName evidence="17">Bifunctional protein GlmU</fullName>
    </recommendedName>
    <domain>
        <recommendedName>
            <fullName evidence="17">UDP-N-acetylglucosamine pyrophosphorylase</fullName>
            <ecNumber evidence="17">2.7.7.23</ecNumber>
        </recommendedName>
        <alternativeName>
            <fullName evidence="17">N-acetylglucosamine-1-phosphate uridyltransferase</fullName>
        </alternativeName>
    </domain>
    <domain>
        <recommendedName>
            <fullName evidence="17">Glucosamine-1-phosphate N-acetyltransferase</fullName>
            <ecNumber evidence="17">2.3.1.157</ecNumber>
        </recommendedName>
    </domain>
</protein>
<evidence type="ECO:0000259" key="19">
    <source>
        <dbReference type="Pfam" id="PF12804"/>
    </source>
</evidence>
<gene>
    <name evidence="17 20" type="primary">glmU</name>
    <name evidence="20" type="ORF">ER308_17035</name>
</gene>
<keyword evidence="11 17" id="KW-0511">Multifunctional enzyme</keyword>
<keyword evidence="7 17" id="KW-0677">Repeat</keyword>
<dbReference type="GO" id="GO:0005737">
    <property type="term" value="C:cytoplasm"/>
    <property type="evidence" value="ECO:0007669"/>
    <property type="project" value="UniProtKB-SubCell"/>
</dbReference>
<evidence type="ECO:0000256" key="8">
    <source>
        <dbReference type="ARBA" id="ARBA00022842"/>
    </source>
</evidence>
<evidence type="ECO:0000256" key="5">
    <source>
        <dbReference type="ARBA" id="ARBA00022695"/>
    </source>
</evidence>
<evidence type="ECO:0000256" key="1">
    <source>
        <dbReference type="ARBA" id="ARBA00007707"/>
    </source>
</evidence>
<keyword evidence="6 17" id="KW-0479">Metal-binding</keyword>
<dbReference type="GO" id="GO:0006048">
    <property type="term" value="P:UDP-N-acetylglucosamine biosynthetic process"/>
    <property type="evidence" value="ECO:0007669"/>
    <property type="project" value="UniProtKB-UniPathway"/>
</dbReference>
<dbReference type="EC" id="2.3.1.157" evidence="17"/>
<feature type="binding site" evidence="17">
    <location>
        <begin position="23"/>
        <end position="26"/>
    </location>
    <ligand>
        <name>UDP-N-acetyl-alpha-D-glucosamine</name>
        <dbReference type="ChEBI" id="CHEBI:57705"/>
    </ligand>
</feature>
<evidence type="ECO:0000256" key="4">
    <source>
        <dbReference type="ARBA" id="ARBA00022679"/>
    </source>
</evidence>
<evidence type="ECO:0000256" key="7">
    <source>
        <dbReference type="ARBA" id="ARBA00022737"/>
    </source>
</evidence>
<keyword evidence="13 17" id="KW-0961">Cell wall biogenesis/degradation</keyword>
<evidence type="ECO:0000256" key="2">
    <source>
        <dbReference type="ARBA" id="ARBA00007947"/>
    </source>
</evidence>
<keyword evidence="4 17" id="KW-0808">Transferase</keyword>
<dbReference type="GO" id="GO:0008360">
    <property type="term" value="P:regulation of cell shape"/>
    <property type="evidence" value="ECO:0007669"/>
    <property type="project" value="UniProtKB-KW"/>
</dbReference>
<proteinExistence type="inferred from homology"/>
<comment type="catalytic activity">
    <reaction evidence="14 17">
        <text>alpha-D-glucosamine 1-phosphate + acetyl-CoA = N-acetyl-alpha-D-glucosamine 1-phosphate + CoA + H(+)</text>
        <dbReference type="Rhea" id="RHEA:13725"/>
        <dbReference type="ChEBI" id="CHEBI:15378"/>
        <dbReference type="ChEBI" id="CHEBI:57287"/>
        <dbReference type="ChEBI" id="CHEBI:57288"/>
        <dbReference type="ChEBI" id="CHEBI:57776"/>
        <dbReference type="ChEBI" id="CHEBI:58516"/>
        <dbReference type="EC" id="2.3.1.157"/>
    </reaction>
</comment>
<dbReference type="PANTHER" id="PTHR43584">
    <property type="entry name" value="NUCLEOTIDYL TRANSFERASE"/>
    <property type="match status" value="1"/>
</dbReference>
<dbReference type="EMBL" id="CP036402">
    <property type="protein sequence ID" value="QBI21107.1"/>
    <property type="molecule type" value="Genomic_DNA"/>
</dbReference>
<keyword evidence="8 17" id="KW-0460">Magnesium</keyword>
<dbReference type="InterPro" id="IPR038009">
    <property type="entry name" value="GlmU_C_LbH"/>
</dbReference>
<dbReference type="UniPathway" id="UPA00973"/>
<dbReference type="SUPFAM" id="SSF51161">
    <property type="entry name" value="Trimeric LpxA-like enzymes"/>
    <property type="match status" value="1"/>
</dbReference>
<evidence type="ECO:0000256" key="18">
    <source>
        <dbReference type="SAM" id="MobiDB-lite"/>
    </source>
</evidence>
<feature type="binding site" evidence="17">
    <location>
        <position position="453"/>
    </location>
    <ligand>
        <name>acetyl-CoA</name>
        <dbReference type="ChEBI" id="CHEBI:57288"/>
    </ligand>
</feature>
<feature type="region of interest" description="Disordered" evidence="18">
    <location>
        <begin position="462"/>
        <end position="500"/>
    </location>
</feature>
<keyword evidence="5 17" id="KW-0548">Nucleotidyltransferase</keyword>
<dbReference type="OrthoDB" id="9775031at2"/>
<dbReference type="RefSeq" id="WP_131156100.1">
    <property type="nucleotide sequence ID" value="NZ_CP036402.1"/>
</dbReference>
<evidence type="ECO:0000256" key="9">
    <source>
        <dbReference type="ARBA" id="ARBA00022960"/>
    </source>
</evidence>
<feature type="region of interest" description="Pyrophosphorylase" evidence="17">
    <location>
        <begin position="1"/>
        <end position="243"/>
    </location>
</feature>
<feature type="binding site" evidence="17">
    <location>
        <position position="390"/>
    </location>
    <ligand>
        <name>UDP-N-acetyl-alpha-D-glucosamine</name>
        <dbReference type="ChEBI" id="CHEBI:57705"/>
    </ligand>
</feature>
<dbReference type="Proteomes" id="UP000291469">
    <property type="component" value="Chromosome"/>
</dbReference>
<dbReference type="UniPathway" id="UPA00113">
    <property type="reaction ID" value="UER00532"/>
</dbReference>
<feature type="binding site" evidence="17">
    <location>
        <position position="171"/>
    </location>
    <ligand>
        <name>UDP-N-acetyl-alpha-D-glucosamine</name>
        <dbReference type="ChEBI" id="CHEBI:57705"/>
    </ligand>
</feature>
<feature type="binding site" evidence="17">
    <location>
        <position position="364"/>
    </location>
    <ligand>
        <name>UDP-N-acetyl-alpha-D-glucosamine</name>
        <dbReference type="ChEBI" id="CHEBI:57705"/>
    </ligand>
</feature>
<feature type="active site" description="Proton acceptor" evidence="17">
    <location>
        <position position="376"/>
    </location>
</feature>
<evidence type="ECO:0000256" key="16">
    <source>
        <dbReference type="ARBA" id="ARBA00049628"/>
    </source>
</evidence>
<dbReference type="HAMAP" id="MF_01631">
    <property type="entry name" value="GlmU"/>
    <property type="match status" value="1"/>
</dbReference>